<dbReference type="Proteomes" id="UP001416858">
    <property type="component" value="Unassembled WGS sequence"/>
</dbReference>
<evidence type="ECO:0000259" key="2">
    <source>
        <dbReference type="Pfam" id="PF03983"/>
    </source>
</evidence>
<feature type="domain" description="SLA1 homology" evidence="2">
    <location>
        <begin position="439"/>
        <end position="489"/>
    </location>
</feature>
<evidence type="ECO:0000256" key="1">
    <source>
        <dbReference type="SAM" id="MobiDB-lite"/>
    </source>
</evidence>
<organism evidence="3 4">
    <name type="scientific">Novipirellula caenicola</name>
    <dbReference type="NCBI Taxonomy" id="1536901"/>
    <lineage>
        <taxon>Bacteria</taxon>
        <taxon>Pseudomonadati</taxon>
        <taxon>Planctomycetota</taxon>
        <taxon>Planctomycetia</taxon>
        <taxon>Pirellulales</taxon>
        <taxon>Pirellulaceae</taxon>
        <taxon>Novipirellula</taxon>
    </lineage>
</organism>
<sequence length="496" mass="54695">MSGTSSATTKRTRPIAIAICMMSWVAGLGDANARSAFAQDAVYRPVVGESYLYGIEVRVVDVSGSRGPKSVLNQRCRLQFDVTQSDAAGWTATYYSVPFYGSKPWSRSSLQDLIESKRSRLARSPEEDIAVPPGLPPHATEMHKRMRLRSRLADQDFITKVDHYPGLFQFCEGQISVSPQGEITQIAGPGNMPLLLGQIAKVPLMRLPPAGSAEPSFSYKDTFEFKANFGNDDVRTTEASVLSVITPRKASGEGLVAFDREFEQAGGTTAGIKILLSGSGFGEFSTELSMPYRGNSDFKFEGAPYFDAPGPFSVRVGYHYLGEWRQAFFDNGFLPTDEALSAEVLPRLESQHQLAMQRQLVGRKPELDAETKQRADVSAPPPHDSLLQQTLSKVLARFAEKEKSEDAKEAKQAREVTLALKSLSTRWDTLRHLATLMPRTWSDASGSFKVDAVLVSHADDRVTLRRKDNGQTIRIPLNRLSETDIDFATTFGKPAE</sequence>
<reference evidence="3 4" key="1">
    <citation type="submission" date="2024-02" db="EMBL/GenBank/DDBJ databases">
        <title>Rhodopirellula caenicola NBRC 110016.</title>
        <authorList>
            <person name="Ichikawa N."/>
            <person name="Katano-Makiyama Y."/>
            <person name="Hidaka K."/>
        </authorList>
    </citation>
    <scope>NUCLEOTIDE SEQUENCE [LARGE SCALE GENOMIC DNA]</scope>
    <source>
        <strain evidence="3 4">NBRC 110016</strain>
    </source>
</reference>
<dbReference type="EMBL" id="BAABRO010000008">
    <property type="protein sequence ID" value="GAA5508113.1"/>
    <property type="molecule type" value="Genomic_DNA"/>
</dbReference>
<comment type="caution">
    <text evidence="3">The sequence shown here is derived from an EMBL/GenBank/DDBJ whole genome shotgun (WGS) entry which is preliminary data.</text>
</comment>
<evidence type="ECO:0000313" key="3">
    <source>
        <dbReference type="EMBL" id="GAA5508113.1"/>
    </source>
</evidence>
<keyword evidence="4" id="KW-1185">Reference proteome</keyword>
<dbReference type="Pfam" id="PF03983">
    <property type="entry name" value="SHD1"/>
    <property type="match status" value="1"/>
</dbReference>
<feature type="region of interest" description="Disordered" evidence="1">
    <location>
        <begin position="364"/>
        <end position="383"/>
    </location>
</feature>
<gene>
    <name evidence="3" type="ORF">Rcae01_03578</name>
</gene>
<feature type="compositionally biased region" description="Basic and acidic residues" evidence="1">
    <location>
        <begin position="364"/>
        <end position="375"/>
    </location>
</feature>
<dbReference type="RefSeq" id="WP_345684927.1">
    <property type="nucleotide sequence ID" value="NZ_BAABRO010000008.1"/>
</dbReference>
<accession>A0ABP9VV39</accession>
<dbReference type="Gene3D" id="2.30.30.700">
    <property type="entry name" value="SLA1 homology domain 1"/>
    <property type="match status" value="1"/>
</dbReference>
<dbReference type="InterPro" id="IPR007131">
    <property type="entry name" value="SHD1"/>
</dbReference>
<evidence type="ECO:0000313" key="4">
    <source>
        <dbReference type="Proteomes" id="UP001416858"/>
    </source>
</evidence>
<proteinExistence type="predicted"/>
<protein>
    <recommendedName>
        <fullName evidence="2">SLA1 homology domain-containing protein</fullName>
    </recommendedName>
</protein>
<name>A0ABP9VV39_9BACT</name>